<organism evidence="1 2">
    <name type="scientific">Escherichia coli O157:H7</name>
    <dbReference type="NCBI Taxonomy" id="83334"/>
    <lineage>
        <taxon>Bacteria</taxon>
        <taxon>Pseudomonadati</taxon>
        <taxon>Pseudomonadota</taxon>
        <taxon>Gammaproteobacteria</taxon>
        <taxon>Enterobacterales</taxon>
        <taxon>Enterobacteriaceae</taxon>
        <taxon>Escherichia</taxon>
    </lineage>
</organism>
<evidence type="ECO:0000313" key="2">
    <source>
        <dbReference type="Proteomes" id="UP000002519"/>
    </source>
</evidence>
<dbReference type="PIR" id="C85649">
    <property type="entry name" value="C85649"/>
</dbReference>
<protein>
    <submittedName>
        <fullName evidence="1">Uncharacterized protein</fullName>
    </submittedName>
</protein>
<gene>
    <name evidence="1" type="ordered locus">Z1540</name>
</gene>
<sequence>MQNLQPEKIAKNTLIQNKTLFIIFRQALNYYITVQH</sequence>
<reference evidence="1 2" key="1">
    <citation type="journal article" date="2001" name="Nature">
        <title>Genome sequence of enterohaemorrhagic Escherichia coli O157:H7.</title>
        <authorList>
            <person name="Perna N.T."/>
            <person name="Plunkett G.III."/>
            <person name="Burland V."/>
            <person name="Mau B."/>
            <person name="Glasner J.D."/>
            <person name="Rose D.J."/>
            <person name="Mayhew G.F."/>
            <person name="Evans P.S."/>
            <person name="Gregor J."/>
            <person name="Kirkpatrick H.A."/>
            <person name="Posfai G."/>
            <person name="Hackett J."/>
            <person name="Klink S."/>
            <person name="Boutin A."/>
            <person name="Shao Y."/>
            <person name="Miller L."/>
            <person name="Grotbeck E.J."/>
            <person name="Davis N.W."/>
            <person name="Lim A."/>
            <person name="Dimalanta E."/>
            <person name="Potamousis K."/>
            <person name="Apodaca J."/>
            <person name="Anantharaman T.S."/>
            <person name="Lin J."/>
            <person name="Yen G."/>
            <person name="Schwartz D.C."/>
            <person name="Welch R.A."/>
            <person name="Blattner F.R."/>
        </authorList>
    </citation>
    <scope>NUCLEOTIDE SEQUENCE [LARGE SCALE GENOMIC DNA]</scope>
    <source>
        <strain evidence="2">O157:H7 / EDL933 / ATCC 700927 / EHEC</strain>
    </source>
</reference>
<accession>Q8X462</accession>
<dbReference type="Proteomes" id="UP000002519">
    <property type="component" value="Chromosome"/>
</dbReference>
<dbReference type="AlphaFoldDB" id="Q8X462"/>
<name>Q8X462_ECO57</name>
<evidence type="ECO:0000313" key="1">
    <source>
        <dbReference type="EMBL" id="AAG55655.1"/>
    </source>
</evidence>
<dbReference type="KEGG" id="ece:Z1540"/>
<dbReference type="EMBL" id="AE005174">
    <property type="protein sequence ID" value="AAG55655.1"/>
    <property type="molecule type" value="Genomic_DNA"/>
</dbReference>
<proteinExistence type="predicted"/>